<evidence type="ECO:0000256" key="1">
    <source>
        <dbReference type="ARBA" id="ARBA00008136"/>
    </source>
</evidence>
<dbReference type="SUPFAM" id="SSF143081">
    <property type="entry name" value="BB1717-like"/>
    <property type="match status" value="1"/>
</dbReference>
<evidence type="ECO:0000256" key="2">
    <source>
        <dbReference type="ARBA" id="ARBA00022670"/>
    </source>
</evidence>
<dbReference type="Proteomes" id="UP000240572">
    <property type="component" value="Unassembled WGS sequence"/>
</dbReference>
<evidence type="ECO:0000313" key="9">
    <source>
        <dbReference type="EMBL" id="PSK90829.1"/>
    </source>
</evidence>
<dbReference type="GO" id="GO:0016829">
    <property type="term" value="F:lyase activity"/>
    <property type="evidence" value="ECO:0007669"/>
    <property type="project" value="UniProtKB-KW"/>
</dbReference>
<gene>
    <name evidence="9" type="ORF">B0I18_107241</name>
</gene>
<keyword evidence="2 8" id="KW-0645">Protease</keyword>
<dbReference type="Gene3D" id="3.90.1680.10">
    <property type="entry name" value="SOS response associated peptidase-like"/>
    <property type="match status" value="1"/>
</dbReference>
<evidence type="ECO:0000256" key="5">
    <source>
        <dbReference type="ARBA" id="ARBA00023124"/>
    </source>
</evidence>
<comment type="caution">
    <text evidence="9">The sequence shown here is derived from an EMBL/GenBank/DDBJ whole genome shotgun (WGS) entry which is preliminary data.</text>
</comment>
<name>A0A2P8D0T5_9BACT</name>
<dbReference type="EC" id="3.4.-.-" evidence="8"/>
<evidence type="ECO:0000256" key="3">
    <source>
        <dbReference type="ARBA" id="ARBA00022763"/>
    </source>
</evidence>
<evidence type="ECO:0000256" key="6">
    <source>
        <dbReference type="ARBA" id="ARBA00023125"/>
    </source>
</evidence>
<reference evidence="9 10" key="1">
    <citation type="submission" date="2018-03" db="EMBL/GenBank/DDBJ databases">
        <title>Genomic Encyclopedia of Type Strains, Phase III (KMG-III): the genomes of soil and plant-associated and newly described type strains.</title>
        <authorList>
            <person name="Whitman W."/>
        </authorList>
    </citation>
    <scope>NUCLEOTIDE SEQUENCE [LARGE SCALE GENOMIC DNA]</scope>
    <source>
        <strain evidence="9 10">CGMCC 1.12700</strain>
    </source>
</reference>
<keyword evidence="7" id="KW-0456">Lyase</keyword>
<accession>A0A2P8D0T5</accession>
<dbReference type="GO" id="GO:0008233">
    <property type="term" value="F:peptidase activity"/>
    <property type="evidence" value="ECO:0007669"/>
    <property type="project" value="UniProtKB-KW"/>
</dbReference>
<keyword evidence="10" id="KW-1185">Reference proteome</keyword>
<dbReference type="GO" id="GO:0106300">
    <property type="term" value="P:protein-DNA covalent cross-linking repair"/>
    <property type="evidence" value="ECO:0007669"/>
    <property type="project" value="InterPro"/>
</dbReference>
<dbReference type="EMBL" id="PYGD01000007">
    <property type="protein sequence ID" value="PSK90829.1"/>
    <property type="molecule type" value="Genomic_DNA"/>
</dbReference>
<keyword evidence="5" id="KW-0190">Covalent protein-DNA linkage</keyword>
<sequence>MCYDISLHSNIELTKQAFPQLRDRRTQFTDANPGIEHVTSFGFPEYPVLANIDGELVLTEMEWSVNPIYEKDEKQRLIRRRKMANATTEKVLEDKRSFWQRIKNNRCLIPMSGNYEHREIEGWKNRVPYYIWMADRETYHLPGFYHVEDATDADGLPIKKYSFALLTRPANEVLKLIHNSGEFKHRMPLYLTPEIEEFWLSNQFTNDDMRAVFEYMMPGENFNFQTVYSVRGRTPRPDGKHKYDLWTYDNLPPLGEDKPQEPQATLF</sequence>
<dbReference type="InterPro" id="IPR036590">
    <property type="entry name" value="SRAP-like"/>
</dbReference>
<dbReference type="InterPro" id="IPR003738">
    <property type="entry name" value="SRAP"/>
</dbReference>
<evidence type="ECO:0000313" key="10">
    <source>
        <dbReference type="Proteomes" id="UP000240572"/>
    </source>
</evidence>
<organism evidence="9 10">
    <name type="scientific">Taibaiella chishuiensis</name>
    <dbReference type="NCBI Taxonomy" id="1434707"/>
    <lineage>
        <taxon>Bacteria</taxon>
        <taxon>Pseudomonadati</taxon>
        <taxon>Bacteroidota</taxon>
        <taxon>Chitinophagia</taxon>
        <taxon>Chitinophagales</taxon>
        <taxon>Chitinophagaceae</taxon>
        <taxon>Taibaiella</taxon>
    </lineage>
</organism>
<keyword evidence="6" id="KW-0238">DNA-binding</keyword>
<dbReference type="GO" id="GO:0003697">
    <property type="term" value="F:single-stranded DNA binding"/>
    <property type="evidence" value="ECO:0007669"/>
    <property type="project" value="InterPro"/>
</dbReference>
<protein>
    <recommendedName>
        <fullName evidence="8">Abasic site processing protein</fullName>
        <ecNumber evidence="8">3.4.-.-</ecNumber>
    </recommendedName>
</protein>
<proteinExistence type="inferred from homology"/>
<dbReference type="RefSeq" id="WP_106524094.1">
    <property type="nucleotide sequence ID" value="NZ_PYGD01000007.1"/>
</dbReference>
<keyword evidence="4 8" id="KW-0378">Hydrolase</keyword>
<comment type="similarity">
    <text evidence="1 8">Belongs to the SOS response-associated peptidase family.</text>
</comment>
<evidence type="ECO:0000256" key="4">
    <source>
        <dbReference type="ARBA" id="ARBA00022801"/>
    </source>
</evidence>
<evidence type="ECO:0000256" key="7">
    <source>
        <dbReference type="ARBA" id="ARBA00023239"/>
    </source>
</evidence>
<keyword evidence="3" id="KW-0227">DNA damage</keyword>
<dbReference type="AlphaFoldDB" id="A0A2P8D0T5"/>
<dbReference type="Pfam" id="PF02586">
    <property type="entry name" value="SRAP"/>
    <property type="match status" value="1"/>
</dbReference>
<dbReference type="OrthoDB" id="9782620at2"/>
<dbReference type="PANTHER" id="PTHR13604:SF0">
    <property type="entry name" value="ABASIC SITE PROCESSING PROTEIN HMCES"/>
    <property type="match status" value="1"/>
</dbReference>
<evidence type="ECO:0000256" key="8">
    <source>
        <dbReference type="RuleBase" id="RU364100"/>
    </source>
</evidence>
<dbReference type="GO" id="GO:0006508">
    <property type="term" value="P:proteolysis"/>
    <property type="evidence" value="ECO:0007669"/>
    <property type="project" value="UniProtKB-KW"/>
</dbReference>
<dbReference type="PANTHER" id="PTHR13604">
    <property type="entry name" value="DC12-RELATED"/>
    <property type="match status" value="1"/>
</dbReference>